<evidence type="ECO:0000256" key="8">
    <source>
        <dbReference type="ARBA" id="ARBA00022833"/>
    </source>
</evidence>
<dbReference type="InterPro" id="IPR004150">
    <property type="entry name" value="NAD_DNA_ligase_OB"/>
</dbReference>
<evidence type="ECO:0000256" key="1">
    <source>
        <dbReference type="ARBA" id="ARBA00004067"/>
    </source>
</evidence>
<evidence type="ECO:0000256" key="6">
    <source>
        <dbReference type="ARBA" id="ARBA00022723"/>
    </source>
</evidence>
<keyword evidence="6 15" id="KW-0479">Metal-binding</keyword>
<gene>
    <name evidence="15" type="primary">ligA</name>
    <name evidence="17" type="ORF">EDC14_1011108</name>
</gene>
<dbReference type="InterPro" id="IPR041663">
    <property type="entry name" value="DisA/LigA_HHH"/>
</dbReference>
<dbReference type="Gene3D" id="3.40.50.10190">
    <property type="entry name" value="BRCT domain"/>
    <property type="match status" value="1"/>
</dbReference>
<dbReference type="AlphaFoldDB" id="A0A4R1RU46"/>
<dbReference type="InterPro" id="IPR013840">
    <property type="entry name" value="DNAligase_N"/>
</dbReference>
<feature type="binding site" evidence="15">
    <location>
        <position position="429"/>
    </location>
    <ligand>
        <name>Zn(2+)</name>
        <dbReference type="ChEBI" id="CHEBI:29105"/>
    </ligand>
</feature>
<dbReference type="Gene3D" id="6.20.10.30">
    <property type="match status" value="1"/>
</dbReference>
<dbReference type="PROSITE" id="PS50172">
    <property type="entry name" value="BRCT"/>
    <property type="match status" value="1"/>
</dbReference>
<dbReference type="SMART" id="SM00292">
    <property type="entry name" value="BRCT"/>
    <property type="match status" value="1"/>
</dbReference>
<dbReference type="PANTHER" id="PTHR23389:SF9">
    <property type="entry name" value="DNA LIGASE"/>
    <property type="match status" value="1"/>
</dbReference>
<evidence type="ECO:0000256" key="11">
    <source>
        <dbReference type="ARBA" id="ARBA00023204"/>
    </source>
</evidence>
<dbReference type="EC" id="6.5.1.2" evidence="2 15"/>
<evidence type="ECO:0000256" key="4">
    <source>
        <dbReference type="ARBA" id="ARBA00022598"/>
    </source>
</evidence>
<dbReference type="PROSITE" id="PS01056">
    <property type="entry name" value="DNA_LIGASE_N2"/>
    <property type="match status" value="1"/>
</dbReference>
<organism evidence="17 18">
    <name type="scientific">Hydrogenispora ethanolica</name>
    <dbReference type="NCBI Taxonomy" id="1082276"/>
    <lineage>
        <taxon>Bacteria</taxon>
        <taxon>Bacillati</taxon>
        <taxon>Bacillota</taxon>
        <taxon>Hydrogenispora</taxon>
    </lineage>
</organism>
<dbReference type="PANTHER" id="PTHR23389">
    <property type="entry name" value="CHROMOSOME TRANSMISSION FIDELITY FACTOR 18"/>
    <property type="match status" value="1"/>
</dbReference>
<evidence type="ECO:0000313" key="17">
    <source>
        <dbReference type="EMBL" id="TCL69986.1"/>
    </source>
</evidence>
<evidence type="ECO:0000256" key="2">
    <source>
        <dbReference type="ARBA" id="ARBA00012722"/>
    </source>
</evidence>
<sequence>MSDAAPVADQIQALRKTIEHHNELYYNQDAPEISDLEYDELMRRLIQLETEYPEYLTPDSPSQRVGGQPLAGFESVRHRVPLLSLANAYSPEELRAFDERVKKALGEAETLRYVAELKIDGLTVALTYQDGQLLRAATRGDGEVGEDVTANVRTIRSIPLRLPKRPLTLGARGEIYIRKADFEALNAGRDPEERFANPRNAAAGSLRQLNPQVTAGRPLDAFFYDILYVESEAPKSQWDGFGLLRECGLTTNPAAKLCADIEEVIDFCRYWEEHRTELPYEIDGIVVKVNSLTDQARLGSTAKAPRSKIAFKFPAEQVETRVLQIAVNVGRTGAVTPLAFLEPVRVAGSTVSRATLHNEDNVRDKDIRVGDRVIIQKAGDVIPEIVRSLPEKRDGSERIFEMPKSCPECGAGLYRESGEAVVRCINSACPAHLREGIIHFASRDAMDIQGLGEAIVIQLIAAGLVRDVADLYRLQVEDLVGLERFGAKSAQNLIEAITASKQNQLSRLIFALGIRHVGEGAARELAAHFGTLENLGQADEAELTAIPMIGPKIAASVVKYFQETHNRELVAKLTALGLNTVEAGQEQETAQVLAGKTVVVTGTLETFSRSEIEELIRKQGGKAAGSVSKNTALLVVGKDPGSKYQKARELGIPILDEAGFKQVLAGAAELPSANPPEHG</sequence>
<dbReference type="GO" id="GO:0003677">
    <property type="term" value="F:DNA binding"/>
    <property type="evidence" value="ECO:0007669"/>
    <property type="project" value="InterPro"/>
</dbReference>
<dbReference type="SUPFAM" id="SSF56091">
    <property type="entry name" value="DNA ligase/mRNA capping enzyme, catalytic domain"/>
    <property type="match status" value="1"/>
</dbReference>
<keyword evidence="12 15" id="KW-0464">Manganese</keyword>
<dbReference type="Pfam" id="PF14520">
    <property type="entry name" value="HHH_5"/>
    <property type="match status" value="1"/>
</dbReference>
<dbReference type="FunFam" id="3.30.470.30:FF:000001">
    <property type="entry name" value="DNA ligase"/>
    <property type="match status" value="1"/>
</dbReference>
<dbReference type="FunFam" id="1.10.287.610:FF:000002">
    <property type="entry name" value="DNA ligase"/>
    <property type="match status" value="1"/>
</dbReference>
<dbReference type="OrthoDB" id="9759736at2"/>
<dbReference type="SMART" id="SM00278">
    <property type="entry name" value="HhH1"/>
    <property type="match status" value="4"/>
</dbReference>
<dbReference type="InterPro" id="IPR004149">
    <property type="entry name" value="Znf_DNAligase_C4"/>
</dbReference>
<dbReference type="SUPFAM" id="SSF47781">
    <property type="entry name" value="RuvA domain 2-like"/>
    <property type="match status" value="1"/>
</dbReference>
<dbReference type="NCBIfam" id="NF005932">
    <property type="entry name" value="PRK07956.1"/>
    <property type="match status" value="1"/>
</dbReference>
<dbReference type="Pfam" id="PF22745">
    <property type="entry name" value="Nlig-Ia"/>
    <property type="match status" value="1"/>
</dbReference>
<dbReference type="SUPFAM" id="SSF52113">
    <property type="entry name" value="BRCT domain"/>
    <property type="match status" value="1"/>
</dbReference>
<dbReference type="InterPro" id="IPR001679">
    <property type="entry name" value="DNA_ligase"/>
</dbReference>
<dbReference type="InterPro" id="IPR033136">
    <property type="entry name" value="DNA_ligase_CS"/>
</dbReference>
<evidence type="ECO:0000256" key="3">
    <source>
        <dbReference type="ARBA" id="ARBA00013308"/>
    </source>
</evidence>
<dbReference type="InterPro" id="IPR013839">
    <property type="entry name" value="DNAligase_adenylation"/>
</dbReference>
<dbReference type="PIRSF" id="PIRSF001604">
    <property type="entry name" value="LigA"/>
    <property type="match status" value="1"/>
</dbReference>
<feature type="binding site" evidence="15">
    <location>
        <position position="174"/>
    </location>
    <ligand>
        <name>NAD(+)</name>
        <dbReference type="ChEBI" id="CHEBI:57540"/>
    </ligand>
</feature>
<keyword evidence="9 15" id="KW-0460">Magnesium</keyword>
<dbReference type="FunFam" id="3.40.50.10190:FF:000054">
    <property type="entry name" value="DNA ligase"/>
    <property type="match status" value="1"/>
</dbReference>
<evidence type="ECO:0000256" key="10">
    <source>
        <dbReference type="ARBA" id="ARBA00023027"/>
    </source>
</evidence>
<dbReference type="EMBL" id="SLUN01000011">
    <property type="protein sequence ID" value="TCL69986.1"/>
    <property type="molecule type" value="Genomic_DNA"/>
</dbReference>
<dbReference type="GO" id="GO:0006260">
    <property type="term" value="P:DNA replication"/>
    <property type="evidence" value="ECO:0007669"/>
    <property type="project" value="UniProtKB-KW"/>
</dbReference>
<dbReference type="FunFam" id="2.40.50.140:FF:000012">
    <property type="entry name" value="DNA ligase"/>
    <property type="match status" value="1"/>
</dbReference>
<dbReference type="Gene3D" id="1.10.287.610">
    <property type="entry name" value="Helix hairpin bin"/>
    <property type="match status" value="1"/>
</dbReference>
<dbReference type="Pfam" id="PF03119">
    <property type="entry name" value="DNA_ligase_ZBD"/>
    <property type="match status" value="1"/>
</dbReference>
<dbReference type="GO" id="GO:0003911">
    <property type="term" value="F:DNA ligase (NAD+) activity"/>
    <property type="evidence" value="ECO:0007669"/>
    <property type="project" value="UniProtKB-UniRule"/>
</dbReference>
<keyword evidence="5 15" id="KW-0235">DNA replication</keyword>
<comment type="caution">
    <text evidence="15">Lacks conserved residue(s) required for the propagation of feature annotation.</text>
</comment>
<feature type="binding site" evidence="15">
    <location>
        <position position="288"/>
    </location>
    <ligand>
        <name>NAD(+)</name>
        <dbReference type="ChEBI" id="CHEBI:57540"/>
    </ligand>
</feature>
<dbReference type="Gene3D" id="3.30.470.30">
    <property type="entry name" value="DNA ligase/mRNA capping enzyme"/>
    <property type="match status" value="1"/>
</dbReference>
<proteinExistence type="inferred from homology"/>
<dbReference type="GO" id="GO:0005829">
    <property type="term" value="C:cytosol"/>
    <property type="evidence" value="ECO:0007669"/>
    <property type="project" value="TreeGrafter"/>
</dbReference>
<keyword evidence="7 15" id="KW-0227">DNA damage</keyword>
<feature type="active site" description="N6-AMP-lysine intermediate" evidence="15">
    <location>
        <position position="118"/>
    </location>
</feature>
<dbReference type="Pfam" id="PF00533">
    <property type="entry name" value="BRCT"/>
    <property type="match status" value="1"/>
</dbReference>
<dbReference type="InterPro" id="IPR010994">
    <property type="entry name" value="RuvA_2-like"/>
</dbReference>
<dbReference type="Pfam" id="PF01653">
    <property type="entry name" value="DNA_ligase_aden"/>
    <property type="match status" value="1"/>
</dbReference>
<dbReference type="GO" id="GO:0006281">
    <property type="term" value="P:DNA repair"/>
    <property type="evidence" value="ECO:0007669"/>
    <property type="project" value="UniProtKB-KW"/>
</dbReference>
<feature type="binding site" evidence="15">
    <location>
        <position position="406"/>
    </location>
    <ligand>
        <name>Zn(2+)</name>
        <dbReference type="ChEBI" id="CHEBI:29105"/>
    </ligand>
</feature>
<dbReference type="RefSeq" id="WP_132014308.1">
    <property type="nucleotide sequence ID" value="NZ_SLUN01000011.1"/>
</dbReference>
<protein>
    <recommendedName>
        <fullName evidence="3 15">DNA ligase</fullName>
        <ecNumber evidence="2 15">6.5.1.2</ecNumber>
    </recommendedName>
    <alternativeName>
        <fullName evidence="15">Polydeoxyribonucleotide synthase [NAD(+)]</fullName>
    </alternativeName>
</protein>
<evidence type="ECO:0000256" key="9">
    <source>
        <dbReference type="ARBA" id="ARBA00022842"/>
    </source>
</evidence>
<name>A0A4R1RU46_HYDET</name>
<dbReference type="InterPro" id="IPR012340">
    <property type="entry name" value="NA-bd_OB-fold"/>
</dbReference>
<dbReference type="NCBIfam" id="TIGR00575">
    <property type="entry name" value="dnlj"/>
    <property type="match status" value="1"/>
</dbReference>
<dbReference type="Gene3D" id="1.10.150.20">
    <property type="entry name" value="5' to 3' exonuclease, C-terminal subdomain"/>
    <property type="match status" value="2"/>
</dbReference>
<comment type="catalytic activity">
    <reaction evidence="13 15">
        <text>NAD(+) + (deoxyribonucleotide)n-3'-hydroxyl + 5'-phospho-(deoxyribonucleotide)m = (deoxyribonucleotide)n+m + AMP + beta-nicotinamide D-nucleotide.</text>
        <dbReference type="EC" id="6.5.1.2"/>
    </reaction>
</comment>
<dbReference type="InterPro" id="IPR001357">
    <property type="entry name" value="BRCT_dom"/>
</dbReference>
<dbReference type="HAMAP" id="MF_01588">
    <property type="entry name" value="DNA_ligase_A"/>
    <property type="match status" value="1"/>
</dbReference>
<feature type="binding site" evidence="15">
    <location>
        <position position="312"/>
    </location>
    <ligand>
        <name>NAD(+)</name>
        <dbReference type="ChEBI" id="CHEBI:57540"/>
    </ligand>
</feature>
<dbReference type="FunFam" id="1.10.150.20:FF:000007">
    <property type="entry name" value="DNA ligase"/>
    <property type="match status" value="1"/>
</dbReference>
<dbReference type="CDD" id="cd00114">
    <property type="entry name" value="LIGANc"/>
    <property type="match status" value="1"/>
</dbReference>
<feature type="binding site" evidence="15">
    <location>
        <position position="409"/>
    </location>
    <ligand>
        <name>Zn(2+)</name>
        <dbReference type="ChEBI" id="CHEBI:29105"/>
    </ligand>
</feature>
<dbReference type="InterPro" id="IPR036420">
    <property type="entry name" value="BRCT_dom_sf"/>
</dbReference>
<dbReference type="Proteomes" id="UP000295008">
    <property type="component" value="Unassembled WGS sequence"/>
</dbReference>
<keyword evidence="18" id="KW-1185">Reference proteome</keyword>
<keyword evidence="4 15" id="KW-0436">Ligase</keyword>
<evidence type="ECO:0000256" key="12">
    <source>
        <dbReference type="ARBA" id="ARBA00023211"/>
    </source>
</evidence>
<feature type="binding site" evidence="15">
    <location>
        <position position="116"/>
    </location>
    <ligand>
        <name>NAD(+)</name>
        <dbReference type="ChEBI" id="CHEBI:57540"/>
    </ligand>
</feature>
<evidence type="ECO:0000259" key="16">
    <source>
        <dbReference type="PROSITE" id="PS50172"/>
    </source>
</evidence>
<evidence type="ECO:0000256" key="13">
    <source>
        <dbReference type="ARBA" id="ARBA00034005"/>
    </source>
</evidence>
<keyword evidence="8 15" id="KW-0862">Zinc</keyword>
<accession>A0A4R1RU46</accession>
<evidence type="ECO:0000313" key="18">
    <source>
        <dbReference type="Proteomes" id="UP000295008"/>
    </source>
</evidence>
<dbReference type="Pfam" id="PF12826">
    <property type="entry name" value="HHH_2"/>
    <property type="match status" value="1"/>
</dbReference>
<evidence type="ECO:0000256" key="7">
    <source>
        <dbReference type="ARBA" id="ARBA00022763"/>
    </source>
</evidence>
<dbReference type="Gene3D" id="2.40.50.140">
    <property type="entry name" value="Nucleic acid-binding proteins"/>
    <property type="match status" value="1"/>
</dbReference>
<keyword evidence="11 15" id="KW-0234">DNA repair</keyword>
<comment type="caution">
    <text evidence="17">The sequence shown here is derived from an EMBL/GenBank/DDBJ whole genome shotgun (WGS) entry which is preliminary data.</text>
</comment>
<feature type="binding site" evidence="15">
    <location>
        <begin position="35"/>
        <end position="39"/>
    </location>
    <ligand>
        <name>NAD(+)</name>
        <dbReference type="ChEBI" id="CHEBI:57540"/>
    </ligand>
</feature>
<feature type="domain" description="BRCT" evidence="16">
    <location>
        <begin position="588"/>
        <end position="664"/>
    </location>
</feature>
<dbReference type="SUPFAM" id="SSF50249">
    <property type="entry name" value="Nucleic acid-binding proteins"/>
    <property type="match status" value="1"/>
</dbReference>
<dbReference type="GO" id="GO:0046872">
    <property type="term" value="F:metal ion binding"/>
    <property type="evidence" value="ECO:0007669"/>
    <property type="project" value="UniProtKB-KW"/>
</dbReference>
<dbReference type="SMART" id="SM00532">
    <property type="entry name" value="LIGANc"/>
    <property type="match status" value="1"/>
</dbReference>
<evidence type="ECO:0000256" key="5">
    <source>
        <dbReference type="ARBA" id="ARBA00022705"/>
    </source>
</evidence>
<evidence type="ECO:0000256" key="15">
    <source>
        <dbReference type="HAMAP-Rule" id="MF_01588"/>
    </source>
</evidence>
<comment type="similarity">
    <text evidence="14 15">Belongs to the NAD-dependent DNA ligase family. LigA subfamily.</text>
</comment>
<comment type="function">
    <text evidence="1 15">DNA ligase that catalyzes the formation of phosphodiester linkages between 5'-phosphoryl and 3'-hydroxyl groups in double-stranded DNA using NAD as a coenzyme and as the energy source for the reaction. It is essential for DNA replication and repair of damaged DNA.</text>
</comment>
<dbReference type="FunFam" id="1.10.150.20:FF:000006">
    <property type="entry name" value="DNA ligase"/>
    <property type="match status" value="1"/>
</dbReference>
<feature type="binding site" evidence="15">
    <location>
        <position position="139"/>
    </location>
    <ligand>
        <name>NAD(+)</name>
        <dbReference type="ChEBI" id="CHEBI:57540"/>
    </ligand>
</feature>
<comment type="cofactor">
    <cofactor evidence="15">
        <name>Mg(2+)</name>
        <dbReference type="ChEBI" id="CHEBI:18420"/>
    </cofactor>
    <cofactor evidence="15">
        <name>Mn(2+)</name>
        <dbReference type="ChEBI" id="CHEBI:29035"/>
    </cofactor>
</comment>
<dbReference type="Pfam" id="PF03120">
    <property type="entry name" value="OB_DNA_ligase"/>
    <property type="match status" value="1"/>
</dbReference>
<keyword evidence="10 15" id="KW-0520">NAD</keyword>
<feature type="binding site" evidence="15">
    <location>
        <begin position="84"/>
        <end position="85"/>
    </location>
    <ligand>
        <name>NAD(+)</name>
        <dbReference type="ChEBI" id="CHEBI:57540"/>
    </ligand>
</feature>
<dbReference type="InterPro" id="IPR003583">
    <property type="entry name" value="Hlx-hairpin-Hlx_DNA-bd_motif"/>
</dbReference>
<dbReference type="CDD" id="cd17748">
    <property type="entry name" value="BRCT_DNA_ligase_like"/>
    <property type="match status" value="1"/>
</dbReference>
<reference evidence="17 18" key="1">
    <citation type="submission" date="2019-03" db="EMBL/GenBank/DDBJ databases">
        <title>Genomic Encyclopedia of Type Strains, Phase IV (KMG-IV): sequencing the most valuable type-strain genomes for metagenomic binning, comparative biology and taxonomic classification.</title>
        <authorList>
            <person name="Goeker M."/>
        </authorList>
    </citation>
    <scope>NUCLEOTIDE SEQUENCE [LARGE SCALE GENOMIC DNA]</scope>
    <source>
        <strain evidence="17 18">LX-B</strain>
    </source>
</reference>
<evidence type="ECO:0000256" key="14">
    <source>
        <dbReference type="ARBA" id="ARBA00060881"/>
    </source>
</evidence>